<evidence type="ECO:0000313" key="1">
    <source>
        <dbReference type="EMBL" id="ODR92152.1"/>
    </source>
</evidence>
<evidence type="ECO:0000313" key="2">
    <source>
        <dbReference type="Proteomes" id="UP000094342"/>
    </source>
</evidence>
<dbReference type="Proteomes" id="UP000094342">
    <property type="component" value="Unassembled WGS sequence"/>
</dbReference>
<organism evidence="1 2">
    <name type="scientific">Sinorhizobium alkalisoli</name>
    <dbReference type="NCBI Taxonomy" id="1752398"/>
    <lineage>
        <taxon>Bacteria</taxon>
        <taxon>Pseudomonadati</taxon>
        <taxon>Pseudomonadota</taxon>
        <taxon>Alphaproteobacteria</taxon>
        <taxon>Hyphomicrobiales</taxon>
        <taxon>Rhizobiaceae</taxon>
        <taxon>Sinorhizobium/Ensifer group</taxon>
        <taxon>Sinorhizobium</taxon>
    </lineage>
</organism>
<dbReference type="EMBL" id="LYBW01000049">
    <property type="protein sequence ID" value="ODR92152.1"/>
    <property type="molecule type" value="Genomic_DNA"/>
</dbReference>
<keyword evidence="2" id="KW-1185">Reference proteome</keyword>
<dbReference type="AlphaFoldDB" id="A0A1E3VEZ0"/>
<comment type="caution">
    <text evidence="1">The sequence shown here is derived from an EMBL/GenBank/DDBJ whole genome shotgun (WGS) entry which is preliminary data.</text>
</comment>
<proteinExistence type="predicted"/>
<dbReference type="STRING" id="1752398.A8M32_06900"/>
<sequence length="67" mass="7257">MSLTIGDEALPVDSCQQLGAEQGRAPRSPEHFGEIDPDMAGRHFRVTAARMAMRAARYSGGQLPQCL</sequence>
<name>A0A1E3VEZ0_9HYPH</name>
<gene>
    <name evidence="1" type="ORF">A8M32_06900</name>
</gene>
<accession>A0A1E3VEZ0</accession>
<protein>
    <submittedName>
        <fullName evidence="1">Uncharacterized protein</fullName>
    </submittedName>
</protein>
<reference evidence="2" key="1">
    <citation type="submission" date="2016-05" db="EMBL/GenBank/DDBJ databases">
        <authorList>
            <person name="Li Y."/>
        </authorList>
    </citation>
    <scope>NUCLEOTIDE SEQUENCE [LARGE SCALE GENOMIC DNA]</scope>
    <source>
        <strain evidence="2">YIC4027</strain>
    </source>
</reference>